<name>A0A2P6S7M1_ROSCH</name>
<protein>
    <submittedName>
        <fullName evidence="1">Uncharacterized protein</fullName>
    </submittedName>
</protein>
<dbReference type="EMBL" id="PDCK01000039">
    <property type="protein sequence ID" value="PRQ54691.1"/>
    <property type="molecule type" value="Genomic_DNA"/>
</dbReference>
<dbReference type="Proteomes" id="UP000238479">
    <property type="component" value="Chromosome 1"/>
</dbReference>
<evidence type="ECO:0000313" key="1">
    <source>
        <dbReference type="EMBL" id="PRQ54691.1"/>
    </source>
</evidence>
<comment type="caution">
    <text evidence="1">The sequence shown here is derived from an EMBL/GenBank/DDBJ whole genome shotgun (WGS) entry which is preliminary data.</text>
</comment>
<sequence>MSYALFKCNQFDAYCFWLQESFVFSELRSGFLNCKDKVHLKSFGVTTFWIDIT</sequence>
<reference evidence="1 2" key="1">
    <citation type="journal article" date="2018" name="Nat. Genet.">
        <title>The Rosa genome provides new insights in the design of modern roses.</title>
        <authorList>
            <person name="Bendahmane M."/>
        </authorList>
    </citation>
    <scope>NUCLEOTIDE SEQUENCE [LARGE SCALE GENOMIC DNA]</scope>
    <source>
        <strain evidence="2">cv. Old Blush</strain>
    </source>
</reference>
<proteinExistence type="predicted"/>
<gene>
    <name evidence="1" type="ORF">RchiOBHm_Chr1g0316491</name>
</gene>
<organism evidence="1 2">
    <name type="scientific">Rosa chinensis</name>
    <name type="common">China rose</name>
    <dbReference type="NCBI Taxonomy" id="74649"/>
    <lineage>
        <taxon>Eukaryota</taxon>
        <taxon>Viridiplantae</taxon>
        <taxon>Streptophyta</taxon>
        <taxon>Embryophyta</taxon>
        <taxon>Tracheophyta</taxon>
        <taxon>Spermatophyta</taxon>
        <taxon>Magnoliopsida</taxon>
        <taxon>eudicotyledons</taxon>
        <taxon>Gunneridae</taxon>
        <taxon>Pentapetalae</taxon>
        <taxon>rosids</taxon>
        <taxon>fabids</taxon>
        <taxon>Rosales</taxon>
        <taxon>Rosaceae</taxon>
        <taxon>Rosoideae</taxon>
        <taxon>Rosoideae incertae sedis</taxon>
        <taxon>Rosa</taxon>
    </lineage>
</organism>
<evidence type="ECO:0000313" key="2">
    <source>
        <dbReference type="Proteomes" id="UP000238479"/>
    </source>
</evidence>
<accession>A0A2P6S7M1</accession>
<dbReference type="AlphaFoldDB" id="A0A2P6S7M1"/>
<dbReference type="Gramene" id="PRQ54691">
    <property type="protein sequence ID" value="PRQ54691"/>
    <property type="gene ID" value="RchiOBHm_Chr1g0316491"/>
</dbReference>
<keyword evidence="2" id="KW-1185">Reference proteome</keyword>